<accession>A0A0W0RSW6</accession>
<dbReference type="PATRIC" id="fig|447.4.peg.1706"/>
<dbReference type="EMBL" id="LNXU01000017">
    <property type="protein sequence ID" value="KTC74159.1"/>
    <property type="molecule type" value="Genomic_DNA"/>
</dbReference>
<dbReference type="SUPFAM" id="SSF48403">
    <property type="entry name" value="Ankyrin repeat"/>
    <property type="match status" value="1"/>
</dbReference>
<gene>
    <name evidence="2" type="ORF">Lboz_1599</name>
</gene>
<reference evidence="2 3" key="1">
    <citation type="submission" date="2015-11" db="EMBL/GenBank/DDBJ databases">
        <title>Genomic analysis of 38 Legionella species identifies large and diverse effector repertoires.</title>
        <authorList>
            <person name="Burstein D."/>
            <person name="Amaro F."/>
            <person name="Zusman T."/>
            <person name="Lifshitz Z."/>
            <person name="Cohen O."/>
            <person name="Gilbert J.A."/>
            <person name="Pupko T."/>
            <person name="Shuman H.A."/>
            <person name="Segal G."/>
        </authorList>
    </citation>
    <scope>NUCLEOTIDE SEQUENCE [LARGE SCALE GENOMIC DNA]</scope>
    <source>
        <strain evidence="2 3">WIGA</strain>
    </source>
</reference>
<dbReference type="Gene3D" id="1.25.40.20">
    <property type="entry name" value="Ankyrin repeat-containing domain"/>
    <property type="match status" value="1"/>
</dbReference>
<feature type="region of interest" description="Disordered" evidence="1">
    <location>
        <begin position="577"/>
        <end position="645"/>
    </location>
</feature>
<dbReference type="RefSeq" id="WP_058459246.1">
    <property type="nucleotide sequence ID" value="NZ_CAAAIY010000001.1"/>
</dbReference>
<keyword evidence="3" id="KW-1185">Reference proteome</keyword>
<organism evidence="2 3">
    <name type="scientific">Legionella bozemanae</name>
    <name type="common">Fluoribacter bozemanae</name>
    <dbReference type="NCBI Taxonomy" id="447"/>
    <lineage>
        <taxon>Bacteria</taxon>
        <taxon>Pseudomonadati</taxon>
        <taxon>Pseudomonadota</taxon>
        <taxon>Gammaproteobacteria</taxon>
        <taxon>Legionellales</taxon>
        <taxon>Legionellaceae</taxon>
        <taxon>Legionella</taxon>
    </lineage>
</organism>
<dbReference type="InterPro" id="IPR036770">
    <property type="entry name" value="Ankyrin_rpt-contain_sf"/>
</dbReference>
<evidence type="ECO:0000256" key="1">
    <source>
        <dbReference type="SAM" id="MobiDB-lite"/>
    </source>
</evidence>
<evidence type="ECO:0000313" key="3">
    <source>
        <dbReference type="Proteomes" id="UP000054695"/>
    </source>
</evidence>
<dbReference type="AlphaFoldDB" id="A0A0W0RSW6"/>
<protein>
    <submittedName>
        <fullName evidence="2">Ankyrin repeat-containing protein</fullName>
    </submittedName>
</protein>
<dbReference type="Proteomes" id="UP000054695">
    <property type="component" value="Unassembled WGS sequence"/>
</dbReference>
<comment type="caution">
    <text evidence="2">The sequence shown here is derived from an EMBL/GenBank/DDBJ whole genome shotgun (WGS) entry which is preliminary data.</text>
</comment>
<proteinExistence type="predicted"/>
<evidence type="ECO:0000313" key="2">
    <source>
        <dbReference type="EMBL" id="KTC74159.1"/>
    </source>
</evidence>
<sequence>MENSDISQAKTITIINNYLKWHNLPIKWNATGVCNGLATVHAHYVLQGKEDIFFKILHKISAMSEGDFNQSTVCDSPDEDIDHFISQIVLAYDPNLFEKTISQRDSYKALKIDGKPLDSDFVLPLITSEENWAEILKDMDLQHGEVLKIESPNHAISIHRLNGEYVVFDPNYREGRKKFNSEAELMTELRTNVFEFQDSNMALTFTRITRSGFKHSSSFEQATPEDYARKYLDLNAIASFDNKTITSAALIARYANEQLMQIGLSKDKNKNWTALELERLGIEAILRNNTQSIIPILTQLNLCPENTKQEKEDKQTAFLSMILYSLKFGRAEVLNKLIENDLGKEVFQCIGGEQLLNMAARGGNKELLIDILEKIQTNLTIKTQEESEAPKSENIEEIALSGMEEEIQSGSLADLLGEDSMIELSMPTQLALMILKKDSDGNNPITLAIKGHSPECLEVLLNKLKQEGYILSEKKQQKYLLLAIHTNNPHMVDTLISNMRPEQAADIVSKISLSAEQVKKLNIHILKTLEQNGMSFDKPSQDIITEKASREMSIFEIIGAKLVKFFDYIQIALRSNHSEKSKKTPLSDPNSSPHAENINNLKTPPHKDLKAKFHHFKQKHQEQTSENQSTTEIQNTLGTPTSVSN</sequence>
<feature type="compositionally biased region" description="Polar residues" evidence="1">
    <location>
        <begin position="624"/>
        <end position="645"/>
    </location>
</feature>
<dbReference type="OrthoDB" id="5654137at2"/>
<name>A0A0W0RSW6_LEGBO</name>
<feature type="compositionally biased region" description="Polar residues" evidence="1">
    <location>
        <begin position="587"/>
        <end position="602"/>
    </location>
</feature>